<dbReference type="GO" id="GO:0003700">
    <property type="term" value="F:DNA-binding transcription factor activity"/>
    <property type="evidence" value="ECO:0007669"/>
    <property type="project" value="InterPro"/>
</dbReference>
<dbReference type="SUPFAM" id="SSF46785">
    <property type="entry name" value="Winged helix' DNA-binding domain"/>
    <property type="match status" value="1"/>
</dbReference>
<dbReference type="Gene3D" id="3.40.190.10">
    <property type="entry name" value="Periplasmic binding protein-like II"/>
    <property type="match status" value="2"/>
</dbReference>
<dbReference type="PANTHER" id="PTHR30346">
    <property type="entry name" value="TRANSCRIPTIONAL DUAL REGULATOR HCAR-RELATED"/>
    <property type="match status" value="1"/>
</dbReference>
<dbReference type="AlphaFoldDB" id="W5T9N5"/>
<evidence type="ECO:0000313" key="8">
    <source>
        <dbReference type="Proteomes" id="UP000019150"/>
    </source>
</evidence>
<dbReference type="InterPro" id="IPR005119">
    <property type="entry name" value="LysR_subst-bd"/>
</dbReference>
<dbReference type="RefSeq" id="WP_202807963.1">
    <property type="nucleotide sequence ID" value="NZ_CP006850.1"/>
</dbReference>
<proteinExistence type="inferred from homology"/>
<reference evidence="7 8" key="1">
    <citation type="journal article" date="2014" name="Appl. Environ. Microbiol.">
        <title>Insights into the Microbial Degradation of Rubber and Gutta-Percha by Analysis of the Complete Genome of Nocardia nova SH22a.</title>
        <authorList>
            <person name="Luo Q."/>
            <person name="Hiessl S."/>
            <person name="Poehlein A."/>
            <person name="Daniel R."/>
            <person name="Steinbuchel A."/>
        </authorList>
    </citation>
    <scope>NUCLEOTIDE SEQUENCE [LARGE SCALE GENOMIC DNA]</scope>
    <source>
        <strain evidence="7">SH22a</strain>
    </source>
</reference>
<dbReference type="SUPFAM" id="SSF53850">
    <property type="entry name" value="Periplasmic binding protein-like II"/>
    <property type="match status" value="1"/>
</dbReference>
<dbReference type="PROSITE" id="PS50931">
    <property type="entry name" value="HTH_LYSR"/>
    <property type="match status" value="1"/>
</dbReference>
<dbReference type="HOGENOM" id="CLU_039613_6_4_11"/>
<sequence length="312" mass="33762">MTVISGRDVVSGVERYEIETFLALAEELHFTRTAERLRISPGRVSQTIKALERRIGGALFERSSRRVALTAVGRELRDELLPAYRQIQRAVANASAAYADISGVLRVGFTTAWSADLILRAAERLRARHPRCVVDLRDVAYGVTVTALRDTDVDLVIAEPPVDEPGIVVGPLVFSERRCLVVPTAHPLAARETVSQEDLATLPLITAAGVPPAWYDSHFPDRTPSGRTIVHGRAAGGWQEILSLVGAGAGATVAAARAGRYNARPDIAFIPFDDAPPVEYALMWPDSGESAGVRALIRIMLELAEIQADAID</sequence>
<dbReference type="PANTHER" id="PTHR30346:SF0">
    <property type="entry name" value="HCA OPERON TRANSCRIPTIONAL ACTIVATOR HCAR"/>
    <property type="match status" value="1"/>
</dbReference>
<keyword evidence="8" id="KW-1185">Reference proteome</keyword>
<dbReference type="InterPro" id="IPR036388">
    <property type="entry name" value="WH-like_DNA-bd_sf"/>
</dbReference>
<evidence type="ECO:0000256" key="4">
    <source>
        <dbReference type="ARBA" id="ARBA00023159"/>
    </source>
</evidence>
<protein>
    <submittedName>
        <fullName evidence="7">Putative transcriptional regulator, LysR family</fullName>
    </submittedName>
</protein>
<keyword evidence="5" id="KW-0804">Transcription</keyword>
<evidence type="ECO:0000256" key="5">
    <source>
        <dbReference type="ARBA" id="ARBA00023163"/>
    </source>
</evidence>
<comment type="similarity">
    <text evidence="1">Belongs to the LysR transcriptional regulatory family.</text>
</comment>
<evidence type="ECO:0000259" key="6">
    <source>
        <dbReference type="PROSITE" id="PS50931"/>
    </source>
</evidence>
<dbReference type="STRING" id="1415166.NONO_c10370"/>
<gene>
    <name evidence="7" type="ORF">NONO_c10370</name>
</gene>
<dbReference type="GO" id="GO:0003677">
    <property type="term" value="F:DNA binding"/>
    <property type="evidence" value="ECO:0007669"/>
    <property type="project" value="UniProtKB-KW"/>
</dbReference>
<evidence type="ECO:0000256" key="3">
    <source>
        <dbReference type="ARBA" id="ARBA00023125"/>
    </source>
</evidence>
<dbReference type="Pfam" id="PF00126">
    <property type="entry name" value="HTH_1"/>
    <property type="match status" value="1"/>
</dbReference>
<dbReference type="Proteomes" id="UP000019150">
    <property type="component" value="Chromosome"/>
</dbReference>
<dbReference type="InterPro" id="IPR036390">
    <property type="entry name" value="WH_DNA-bd_sf"/>
</dbReference>
<keyword evidence="4" id="KW-0010">Activator</keyword>
<keyword evidence="3" id="KW-0238">DNA-binding</keyword>
<name>W5T9N5_9NOCA</name>
<keyword evidence="2" id="KW-0805">Transcription regulation</keyword>
<dbReference type="Pfam" id="PF03466">
    <property type="entry name" value="LysR_substrate"/>
    <property type="match status" value="1"/>
</dbReference>
<accession>W5T9N5</accession>
<organism evidence="7 8">
    <name type="scientific">Nocardia nova SH22a</name>
    <dbReference type="NCBI Taxonomy" id="1415166"/>
    <lineage>
        <taxon>Bacteria</taxon>
        <taxon>Bacillati</taxon>
        <taxon>Actinomycetota</taxon>
        <taxon>Actinomycetes</taxon>
        <taxon>Mycobacteriales</taxon>
        <taxon>Nocardiaceae</taxon>
        <taxon>Nocardia</taxon>
    </lineage>
</organism>
<dbReference type="InterPro" id="IPR000847">
    <property type="entry name" value="LysR_HTH_N"/>
</dbReference>
<evidence type="ECO:0000313" key="7">
    <source>
        <dbReference type="EMBL" id="AHH15844.1"/>
    </source>
</evidence>
<dbReference type="Gene3D" id="1.10.10.10">
    <property type="entry name" value="Winged helix-like DNA-binding domain superfamily/Winged helix DNA-binding domain"/>
    <property type="match status" value="1"/>
</dbReference>
<dbReference type="GO" id="GO:0032993">
    <property type="term" value="C:protein-DNA complex"/>
    <property type="evidence" value="ECO:0007669"/>
    <property type="project" value="TreeGrafter"/>
</dbReference>
<dbReference type="PATRIC" id="fig|1415166.3.peg.1051"/>
<feature type="domain" description="HTH lysR-type" evidence="6">
    <location>
        <begin position="18"/>
        <end position="70"/>
    </location>
</feature>
<evidence type="ECO:0000256" key="1">
    <source>
        <dbReference type="ARBA" id="ARBA00009437"/>
    </source>
</evidence>
<dbReference type="EMBL" id="CP006850">
    <property type="protein sequence ID" value="AHH15844.1"/>
    <property type="molecule type" value="Genomic_DNA"/>
</dbReference>
<evidence type="ECO:0000256" key="2">
    <source>
        <dbReference type="ARBA" id="ARBA00023015"/>
    </source>
</evidence>
<dbReference type="KEGG" id="nno:NONO_c10370"/>
<dbReference type="eggNOG" id="COG0583">
    <property type="taxonomic scope" value="Bacteria"/>
</dbReference>